<feature type="compositionally biased region" description="Basic and acidic residues" evidence="1">
    <location>
        <begin position="104"/>
        <end position="113"/>
    </location>
</feature>
<evidence type="ECO:0000313" key="4">
    <source>
        <dbReference type="Proteomes" id="UP000308133"/>
    </source>
</evidence>
<gene>
    <name evidence="3" type="ORF">C1H76_6713</name>
</gene>
<feature type="signal peptide" evidence="2">
    <location>
        <begin position="1"/>
        <end position="17"/>
    </location>
</feature>
<evidence type="ECO:0000256" key="2">
    <source>
        <dbReference type="SAM" id="SignalP"/>
    </source>
</evidence>
<evidence type="ECO:0000313" key="3">
    <source>
        <dbReference type="EMBL" id="TKX21172.1"/>
    </source>
</evidence>
<comment type="caution">
    <text evidence="3">The sequence shown here is derived from an EMBL/GenBank/DDBJ whole genome shotgun (WGS) entry which is preliminary data.</text>
</comment>
<dbReference type="Proteomes" id="UP000308133">
    <property type="component" value="Unassembled WGS sequence"/>
</dbReference>
<dbReference type="EMBL" id="PTQR01000082">
    <property type="protein sequence ID" value="TKX21172.1"/>
    <property type="molecule type" value="Genomic_DNA"/>
</dbReference>
<sequence length="186" mass="20751">MQELLFIILWLSASSLSAPIQRPANIWQKHVKNDIAGAPVPATSQSYPWLGRQILNDLLKDVVKAKSVSAQSQSASTRKSPSPCRKHHKPQPVPLTWSSDSEDDANKSAERQKQRPTTAPCTRKLPQELLNRLKGIGTTNTHTPRNISTAITDTDTDGYKAQFHYCATNGDARSPSYRRRPLSRRV</sequence>
<feature type="region of interest" description="Disordered" evidence="1">
    <location>
        <begin position="67"/>
        <end position="124"/>
    </location>
</feature>
<accession>A0A4V6DTX4</accession>
<dbReference type="AlphaFoldDB" id="A0A4V6DTX4"/>
<evidence type="ECO:0000256" key="1">
    <source>
        <dbReference type="SAM" id="MobiDB-lite"/>
    </source>
</evidence>
<name>A0A4V6DTX4_9PEZI</name>
<protein>
    <submittedName>
        <fullName evidence="3">Uncharacterized protein</fullName>
    </submittedName>
</protein>
<feature type="compositionally biased region" description="Low complexity" evidence="1">
    <location>
        <begin position="67"/>
        <end position="76"/>
    </location>
</feature>
<organism evidence="3 4">
    <name type="scientific">Elsinoe australis</name>
    <dbReference type="NCBI Taxonomy" id="40998"/>
    <lineage>
        <taxon>Eukaryota</taxon>
        <taxon>Fungi</taxon>
        <taxon>Dikarya</taxon>
        <taxon>Ascomycota</taxon>
        <taxon>Pezizomycotina</taxon>
        <taxon>Dothideomycetes</taxon>
        <taxon>Dothideomycetidae</taxon>
        <taxon>Myriangiales</taxon>
        <taxon>Elsinoaceae</taxon>
        <taxon>Elsinoe</taxon>
    </lineage>
</organism>
<proteinExistence type="predicted"/>
<reference evidence="3 4" key="1">
    <citation type="submission" date="2018-02" db="EMBL/GenBank/DDBJ databases">
        <title>Draft genome sequences of Elsinoe sp., causing black scab on jojoba.</title>
        <authorList>
            <person name="Stodart B."/>
            <person name="Jeffress S."/>
            <person name="Ash G."/>
            <person name="Arun Chinnappa K."/>
        </authorList>
    </citation>
    <scope>NUCLEOTIDE SEQUENCE [LARGE SCALE GENOMIC DNA]</scope>
    <source>
        <strain evidence="3 4">Hillstone_2</strain>
    </source>
</reference>
<keyword evidence="2" id="KW-0732">Signal</keyword>
<feature type="chain" id="PRO_5020993942" evidence="2">
    <location>
        <begin position="18"/>
        <end position="186"/>
    </location>
</feature>